<dbReference type="EMBL" id="AKWM02000002">
    <property type="protein sequence ID" value="EKS02129.1"/>
    <property type="molecule type" value="Genomic_DNA"/>
</dbReference>
<evidence type="ECO:0000313" key="2">
    <source>
        <dbReference type="Proteomes" id="UP000001343"/>
    </source>
</evidence>
<organism evidence="1 2">
    <name type="scientific">Leptospira mayottensis 200901122</name>
    <dbReference type="NCBI Taxonomy" id="1193010"/>
    <lineage>
        <taxon>Bacteria</taxon>
        <taxon>Pseudomonadati</taxon>
        <taxon>Spirochaetota</taxon>
        <taxon>Spirochaetia</taxon>
        <taxon>Leptospirales</taxon>
        <taxon>Leptospiraceae</taxon>
        <taxon>Leptospira</taxon>
    </lineage>
</organism>
<dbReference type="Proteomes" id="UP000001343">
    <property type="component" value="Unassembled WGS sequence"/>
</dbReference>
<evidence type="ECO:0000313" key="1">
    <source>
        <dbReference type="EMBL" id="EKS02129.1"/>
    </source>
</evidence>
<sequence>MNYAAFYLIWSHFQNCEDKADFFPYEIYSILLFIPFS</sequence>
<proteinExistence type="predicted"/>
<reference evidence="1 2" key="1">
    <citation type="journal article" date="2014" name="Int. J. Syst. Evol. Microbiol.">
        <title>Leptospira mayottensis sp. nov., a pathogenic species of the genus Leptospira isolated from humans.</title>
        <authorList>
            <person name="Bourhy P."/>
            <person name="Collet L."/>
            <person name="Brisse S."/>
            <person name="Picardeau M."/>
        </authorList>
    </citation>
    <scope>NUCLEOTIDE SEQUENCE [LARGE SCALE GENOMIC DNA]</scope>
    <source>
        <strain evidence="1 2">200901122</strain>
    </source>
</reference>
<accession>A0AA87MTD0</accession>
<gene>
    <name evidence="1" type="ORF">LEP1GSC125_0722</name>
</gene>
<name>A0AA87MTD0_9LEPT</name>
<dbReference type="AlphaFoldDB" id="A0AA87MTD0"/>
<protein>
    <submittedName>
        <fullName evidence="1">Uncharacterized protein</fullName>
    </submittedName>
</protein>
<comment type="caution">
    <text evidence="1">The sequence shown here is derived from an EMBL/GenBank/DDBJ whole genome shotgun (WGS) entry which is preliminary data.</text>
</comment>